<comment type="caution">
    <text evidence="1">The sequence shown here is derived from an EMBL/GenBank/DDBJ whole genome shotgun (WGS) entry which is preliminary data.</text>
</comment>
<name>A0A2C6KUZ6_9APIC</name>
<dbReference type="RefSeq" id="XP_067921706.1">
    <property type="nucleotide sequence ID" value="XM_068066316.1"/>
</dbReference>
<dbReference type="GeneID" id="94429527"/>
<dbReference type="VEuPathDB" id="ToxoDB:CSUI_006151"/>
<dbReference type="AlphaFoldDB" id="A0A2C6KUZ6"/>
<dbReference type="Pfam" id="PF10564">
    <property type="entry name" value="MAR_sialic_bdg"/>
    <property type="match status" value="1"/>
</dbReference>
<proteinExistence type="predicted"/>
<protein>
    <submittedName>
        <fullName evidence="1">Microneme protein 13</fullName>
    </submittedName>
</protein>
<evidence type="ECO:0000313" key="1">
    <source>
        <dbReference type="EMBL" id="PHJ20015.1"/>
    </source>
</evidence>
<accession>A0A2C6KUZ6</accession>
<reference evidence="1 2" key="1">
    <citation type="journal article" date="2017" name="Int. J. Parasitol.">
        <title>The genome of the protozoan parasite Cystoisospora suis and a reverse vaccinology approach to identify vaccine candidates.</title>
        <authorList>
            <person name="Palmieri N."/>
            <person name="Shrestha A."/>
            <person name="Ruttkowski B."/>
            <person name="Beck T."/>
            <person name="Vogl C."/>
            <person name="Tomley F."/>
            <person name="Blake D.P."/>
            <person name="Joachim A."/>
        </authorList>
    </citation>
    <scope>NUCLEOTIDE SEQUENCE [LARGE SCALE GENOMIC DNA]</scope>
    <source>
        <strain evidence="1 2">Wien I</strain>
    </source>
</reference>
<feature type="non-terminal residue" evidence="1">
    <location>
        <position position="96"/>
    </location>
</feature>
<dbReference type="Gene3D" id="3.90.640.70">
    <property type="match status" value="1"/>
</dbReference>
<gene>
    <name evidence="1" type="ORF">CSUI_006151</name>
</gene>
<dbReference type="InterPro" id="IPR019562">
    <property type="entry name" value="Micronemal-adhesive-rpt_sia-bd"/>
</dbReference>
<organism evidence="1 2">
    <name type="scientific">Cystoisospora suis</name>
    <dbReference type="NCBI Taxonomy" id="483139"/>
    <lineage>
        <taxon>Eukaryota</taxon>
        <taxon>Sar</taxon>
        <taxon>Alveolata</taxon>
        <taxon>Apicomplexa</taxon>
        <taxon>Conoidasida</taxon>
        <taxon>Coccidia</taxon>
        <taxon>Eucoccidiorida</taxon>
        <taxon>Eimeriorina</taxon>
        <taxon>Sarcocystidae</taxon>
        <taxon>Cystoisospora</taxon>
    </lineage>
</organism>
<dbReference type="EMBL" id="MIGC01003072">
    <property type="protein sequence ID" value="PHJ20015.1"/>
    <property type="molecule type" value="Genomic_DNA"/>
</dbReference>
<keyword evidence="2" id="KW-1185">Reference proteome</keyword>
<dbReference type="Proteomes" id="UP000221165">
    <property type="component" value="Unassembled WGS sequence"/>
</dbReference>
<evidence type="ECO:0000313" key="2">
    <source>
        <dbReference type="Proteomes" id="UP000221165"/>
    </source>
</evidence>
<sequence>MLDTGCQSEFDRICKTGDKAFCGKTVVARKDKGRSAQATAEWRCYAFEELDFEEVTSVCVDNCGEEMRCQGGIKGKESVDHVTWRKLTELLKTGKA</sequence>